<evidence type="ECO:0000313" key="2">
    <source>
        <dbReference type="EMBL" id="SFL46583.1"/>
    </source>
</evidence>
<keyword evidence="1" id="KW-1133">Transmembrane helix</keyword>
<evidence type="ECO:0000256" key="1">
    <source>
        <dbReference type="SAM" id="Phobius"/>
    </source>
</evidence>
<keyword evidence="1" id="KW-0812">Transmembrane</keyword>
<keyword evidence="3" id="KW-1185">Reference proteome</keyword>
<dbReference type="AlphaFoldDB" id="A0A1I4HXT3"/>
<organism evidence="2 3">
    <name type="scientific">Pelosinus propionicus DSM 13327</name>
    <dbReference type="NCBI Taxonomy" id="1123291"/>
    <lineage>
        <taxon>Bacteria</taxon>
        <taxon>Bacillati</taxon>
        <taxon>Bacillota</taxon>
        <taxon>Negativicutes</taxon>
        <taxon>Selenomonadales</taxon>
        <taxon>Sporomusaceae</taxon>
        <taxon>Pelosinus</taxon>
    </lineage>
</organism>
<keyword evidence="1" id="KW-0472">Membrane</keyword>
<feature type="transmembrane region" description="Helical" evidence="1">
    <location>
        <begin position="51"/>
        <end position="74"/>
    </location>
</feature>
<dbReference type="Proteomes" id="UP000199520">
    <property type="component" value="Unassembled WGS sequence"/>
</dbReference>
<accession>A0A1I4HXT3</accession>
<protein>
    <submittedName>
        <fullName evidence="2">Uncharacterized protein</fullName>
    </submittedName>
</protein>
<dbReference type="STRING" id="1123291.SAMN04490355_1005107"/>
<sequence>MKQRNNLLLKRPIGRPHVAVDEANESRLVVHHNHWISKLCTRFFRTPAQTFLILILMAPLSGFIAMASILLVILPD</sequence>
<proteinExistence type="predicted"/>
<dbReference type="EMBL" id="FOTS01000005">
    <property type="protein sequence ID" value="SFL46583.1"/>
    <property type="molecule type" value="Genomic_DNA"/>
</dbReference>
<reference evidence="3" key="1">
    <citation type="submission" date="2016-10" db="EMBL/GenBank/DDBJ databases">
        <authorList>
            <person name="Varghese N."/>
            <person name="Submissions S."/>
        </authorList>
    </citation>
    <scope>NUCLEOTIDE SEQUENCE [LARGE SCALE GENOMIC DNA]</scope>
    <source>
        <strain evidence="3">DSM 13327</strain>
    </source>
</reference>
<gene>
    <name evidence="2" type="ORF">SAMN04490355_1005107</name>
</gene>
<name>A0A1I4HXT3_9FIRM</name>
<evidence type="ECO:0000313" key="3">
    <source>
        <dbReference type="Proteomes" id="UP000199520"/>
    </source>
</evidence>